<feature type="chain" id="PRO_5045277922" evidence="2">
    <location>
        <begin position="22"/>
        <end position="318"/>
    </location>
</feature>
<gene>
    <name evidence="5" type="primary">LOC101860387</name>
</gene>
<feature type="compositionally biased region" description="Low complexity" evidence="1">
    <location>
        <begin position="308"/>
        <end position="318"/>
    </location>
</feature>
<accession>A0ABM1W5D7</accession>
<evidence type="ECO:0000313" key="5">
    <source>
        <dbReference type="RefSeq" id="XP_035829880.1"/>
    </source>
</evidence>
<evidence type="ECO:0000256" key="1">
    <source>
        <dbReference type="SAM" id="MobiDB-lite"/>
    </source>
</evidence>
<protein>
    <submittedName>
        <fullName evidence="5">Uncharacterized protein LOC101860387 isoform X2</fullName>
    </submittedName>
</protein>
<dbReference type="GeneID" id="101860387"/>
<evidence type="ECO:0000313" key="4">
    <source>
        <dbReference type="Proteomes" id="UP000694888"/>
    </source>
</evidence>
<evidence type="ECO:0000256" key="2">
    <source>
        <dbReference type="SAM" id="SignalP"/>
    </source>
</evidence>
<sequence>MPLASLLLSYLLLFYQFLPEGQHLCRLSFTKKVAQSLYKLFVKLKMADVKDVSRQKKYYVKFTKAPFEEDTTHEFKGHRNLSKDDMPWWSMDKKHEKGSRKSVSRNLCGFLNTGMGGTVYCGIVDNGEIHGLKLTQYQRDHIVGAMHDLMSRYSPPVDQRRYKVKFVPVLGASLTEEERLEMSKFDTKEVVNEEERKQPHKYRTPHYCWCDKDMMAQFEHGILISDYVIEYKILPWEPDGEATGGLGSLLNLHPIHADEEGKIYFRRQASLIQYTTSEIANLSRLKKEIARRKSSIALKEMEPKSPHSKSSSSSSVGS</sequence>
<keyword evidence="2" id="KW-0732">Signal</keyword>
<dbReference type="Gene3D" id="3.30.950.30">
    <property type="entry name" value="Schlafen, AAA domain"/>
    <property type="match status" value="1"/>
</dbReference>
<proteinExistence type="predicted"/>
<dbReference type="InterPro" id="IPR038461">
    <property type="entry name" value="Schlafen_AlbA_2_dom_sf"/>
</dbReference>
<feature type="domain" description="Schlafen AlbA-2" evidence="3">
    <location>
        <begin position="69"/>
        <end position="165"/>
    </location>
</feature>
<feature type="region of interest" description="Disordered" evidence="1">
    <location>
        <begin position="296"/>
        <end position="318"/>
    </location>
</feature>
<dbReference type="PANTHER" id="PTHR12155:SF41">
    <property type="entry name" value="SCHLAFEN ALBA-2 DOMAIN-CONTAINING PROTEIN"/>
    <property type="match status" value="1"/>
</dbReference>
<dbReference type="PANTHER" id="PTHR12155">
    <property type="entry name" value="SCHLAFEN"/>
    <property type="match status" value="1"/>
</dbReference>
<name>A0ABM1W5D7_APLCA</name>
<keyword evidence="4" id="KW-1185">Reference proteome</keyword>
<reference evidence="5" key="1">
    <citation type="submission" date="2025-08" db="UniProtKB">
        <authorList>
            <consortium name="RefSeq"/>
        </authorList>
    </citation>
    <scope>IDENTIFICATION</scope>
</reference>
<feature type="signal peptide" evidence="2">
    <location>
        <begin position="1"/>
        <end position="21"/>
    </location>
</feature>
<dbReference type="RefSeq" id="XP_035829880.1">
    <property type="nucleotide sequence ID" value="XM_035973987.1"/>
</dbReference>
<dbReference type="InterPro" id="IPR007421">
    <property type="entry name" value="Schlafen_AlbA_2_dom"/>
</dbReference>
<dbReference type="InterPro" id="IPR029684">
    <property type="entry name" value="Schlafen"/>
</dbReference>
<dbReference type="Pfam" id="PF04326">
    <property type="entry name" value="SLFN_AlbA_2"/>
    <property type="match status" value="1"/>
</dbReference>
<dbReference type="Proteomes" id="UP000694888">
    <property type="component" value="Unplaced"/>
</dbReference>
<evidence type="ECO:0000259" key="3">
    <source>
        <dbReference type="Pfam" id="PF04326"/>
    </source>
</evidence>
<organism evidence="4 5">
    <name type="scientific">Aplysia californica</name>
    <name type="common">California sea hare</name>
    <dbReference type="NCBI Taxonomy" id="6500"/>
    <lineage>
        <taxon>Eukaryota</taxon>
        <taxon>Metazoa</taxon>
        <taxon>Spiralia</taxon>
        <taxon>Lophotrochozoa</taxon>
        <taxon>Mollusca</taxon>
        <taxon>Gastropoda</taxon>
        <taxon>Heterobranchia</taxon>
        <taxon>Euthyneura</taxon>
        <taxon>Tectipleura</taxon>
        <taxon>Aplysiida</taxon>
        <taxon>Aplysioidea</taxon>
        <taxon>Aplysiidae</taxon>
        <taxon>Aplysia</taxon>
    </lineage>
</organism>